<organism evidence="2 3">
    <name type="scientific">Hyaloscypha bicolor E</name>
    <dbReference type="NCBI Taxonomy" id="1095630"/>
    <lineage>
        <taxon>Eukaryota</taxon>
        <taxon>Fungi</taxon>
        <taxon>Dikarya</taxon>
        <taxon>Ascomycota</taxon>
        <taxon>Pezizomycotina</taxon>
        <taxon>Leotiomycetes</taxon>
        <taxon>Helotiales</taxon>
        <taxon>Hyaloscyphaceae</taxon>
        <taxon>Hyaloscypha</taxon>
        <taxon>Hyaloscypha bicolor</taxon>
    </lineage>
</organism>
<dbReference type="SMART" id="SM00567">
    <property type="entry name" value="EZ_HEAT"/>
    <property type="match status" value="2"/>
</dbReference>
<evidence type="ECO:0000256" key="1">
    <source>
        <dbReference type="SAM" id="MobiDB-lite"/>
    </source>
</evidence>
<keyword evidence="3" id="KW-1185">Reference proteome</keyword>
<dbReference type="InterPro" id="IPR016024">
    <property type="entry name" value="ARM-type_fold"/>
</dbReference>
<dbReference type="InterPro" id="IPR004155">
    <property type="entry name" value="PBS_lyase_HEAT"/>
</dbReference>
<dbReference type="SUPFAM" id="SSF48371">
    <property type="entry name" value="ARM repeat"/>
    <property type="match status" value="2"/>
</dbReference>
<protein>
    <recommendedName>
        <fullName evidence="4">ARM repeat-containing protein</fullName>
    </recommendedName>
</protein>
<gene>
    <name evidence="2" type="ORF">K444DRAFT_622642</name>
</gene>
<dbReference type="Pfam" id="PF13646">
    <property type="entry name" value="HEAT_2"/>
    <property type="match status" value="1"/>
</dbReference>
<dbReference type="STRING" id="1095630.A0A2J6SFN5"/>
<reference evidence="2 3" key="1">
    <citation type="submission" date="2016-04" db="EMBL/GenBank/DDBJ databases">
        <title>A degradative enzymes factory behind the ericoid mycorrhizal symbiosis.</title>
        <authorList>
            <consortium name="DOE Joint Genome Institute"/>
            <person name="Martino E."/>
            <person name="Morin E."/>
            <person name="Grelet G."/>
            <person name="Kuo A."/>
            <person name="Kohler A."/>
            <person name="Daghino S."/>
            <person name="Barry K."/>
            <person name="Choi C."/>
            <person name="Cichocki N."/>
            <person name="Clum A."/>
            <person name="Copeland A."/>
            <person name="Hainaut M."/>
            <person name="Haridas S."/>
            <person name="Labutti K."/>
            <person name="Lindquist E."/>
            <person name="Lipzen A."/>
            <person name="Khouja H.-R."/>
            <person name="Murat C."/>
            <person name="Ohm R."/>
            <person name="Olson A."/>
            <person name="Spatafora J."/>
            <person name="Veneault-Fourrey C."/>
            <person name="Henrissat B."/>
            <person name="Grigoriev I."/>
            <person name="Martin F."/>
            <person name="Perotto S."/>
        </authorList>
    </citation>
    <scope>NUCLEOTIDE SEQUENCE [LARGE SCALE GENOMIC DNA]</scope>
    <source>
        <strain evidence="2 3">E</strain>
    </source>
</reference>
<feature type="compositionally biased region" description="Acidic residues" evidence="1">
    <location>
        <begin position="1097"/>
        <end position="1108"/>
    </location>
</feature>
<dbReference type="OrthoDB" id="3517218at2759"/>
<dbReference type="RefSeq" id="XP_024726464.1">
    <property type="nucleotide sequence ID" value="XM_024882142.1"/>
</dbReference>
<evidence type="ECO:0000313" key="3">
    <source>
        <dbReference type="Proteomes" id="UP000235371"/>
    </source>
</evidence>
<dbReference type="InterPro" id="IPR011989">
    <property type="entry name" value="ARM-like"/>
</dbReference>
<dbReference type="Gene3D" id="1.25.10.10">
    <property type="entry name" value="Leucine-rich Repeat Variant"/>
    <property type="match status" value="2"/>
</dbReference>
<name>A0A2J6SFN5_9HELO</name>
<evidence type="ECO:0008006" key="4">
    <source>
        <dbReference type="Google" id="ProtNLM"/>
    </source>
</evidence>
<proteinExistence type="predicted"/>
<dbReference type="GeneID" id="36590219"/>
<feature type="region of interest" description="Disordered" evidence="1">
    <location>
        <begin position="1092"/>
        <end position="1122"/>
    </location>
</feature>
<sequence length="1122" mass="126634">MDHEDLSALLPQYESLTHSERVRQMVQLGRKSKTSPATTALISTLSRGPPYTQLLCLQTCHGSGDLAVAKHLLSAPSHVLRKQAIHLIVSLGTDDELLEALKVVPASLQRGTVGRISNLGARRGREAVIERFLRWLEGRGGDGKVWRCLLPFGSRALLEKHLPDLVDDFSLLDWSHLAKCHPALAQQTLHRLIEDSEEGDVLLQRILRHVFTQWISHDATTGFALDLVRKSMPKIPLAVFPIGWPEPLLLKRRPRQAINIILNAADDLSTDIFTFQTERLWRKLSLEQFLALAKRYPSLLEGPLFPDLTTEQKLPAYELIRVAWRDENGVLEWDIAEHLPTKERIAEARRHLNLKWLDTNPNRRIRYISLLPWDEAIELQKPYLRSSDADIRSEALSRQIKAAKFDSERIEDALDLIIRHKNEPATIQREFFRALKGIPAARFKEGHLGLLTQVVRNALDSAAATIALYLLVEFLAGVLSVHPRWASRQMALVVKERGAVPGRVRLSGVVPIKEVMSVVQEEMSPALENLLRKQDAAALTTLARAFEEYMEYWPELLSTCTKTLEIPEMERSHEMMMEAIYKFQHPASFWTDIIPILTKENKDIAGSRHIVRKIHHRYQNLLAPYLHPIDAPPSYTRKRDALNELRGGFWRWTPGQQEALAQIILKDIADEDVTSDKKVSYIRQLGRLPSVDINHLITLAKDGRPVVQETALKALGRLDSSEGIPTLIDALGDDRGRIAIYALRSALRDLPKSKAFEILKAVPSTKVTVAKETVRLIGDLEAEEAFQWLLEAEKTNLHASVRKALLRALWNYLDRDETWAIFTHAAGGPEPEVAKGVISIPVDGMSFSTRQKHLSLLLTLLSHPAPEVRLETLQRLNSMPLSDPEAMLSPRLFELIRSEYQDEVSCTVRALFSTYARTQTPLIAHLYEELTSDRELLIRVHDVPYISQISPRDEARHLWPVTRAILGVLERDRLSVKRRVKLMFEGLPWDELKGYLVGVVPDLTADALVLACGEIEGEGWSAGWKREGDDFEGTEGLLRCSPDERARRLALSLLVAGVGANGEWTREKRERLQGYRSDESVLVAEAAWEVEVRGVDDGEGEDGEEEGDGGDKETEKGDGGFE</sequence>
<dbReference type="EMBL" id="KZ613920">
    <property type="protein sequence ID" value="PMD49560.1"/>
    <property type="molecule type" value="Genomic_DNA"/>
</dbReference>
<accession>A0A2J6SFN5</accession>
<feature type="compositionally biased region" description="Basic and acidic residues" evidence="1">
    <location>
        <begin position="1109"/>
        <end position="1122"/>
    </location>
</feature>
<evidence type="ECO:0000313" key="2">
    <source>
        <dbReference type="EMBL" id="PMD49560.1"/>
    </source>
</evidence>
<dbReference type="InParanoid" id="A0A2J6SFN5"/>
<dbReference type="AlphaFoldDB" id="A0A2J6SFN5"/>
<dbReference type="Proteomes" id="UP000235371">
    <property type="component" value="Unassembled WGS sequence"/>
</dbReference>